<feature type="domain" description="DUF1595" evidence="7">
    <location>
        <begin position="148"/>
        <end position="207"/>
    </location>
</feature>
<evidence type="ECO:0000256" key="1">
    <source>
        <dbReference type="SAM" id="MobiDB-lite"/>
    </source>
</evidence>
<dbReference type="Pfam" id="PF07626">
    <property type="entry name" value="PSD3"/>
    <property type="match status" value="1"/>
</dbReference>
<dbReference type="InterPro" id="IPR013039">
    <property type="entry name" value="DUF1588"/>
</dbReference>
<organism evidence="8 9">
    <name type="scientific">Sorangium cellulosum</name>
    <name type="common">Polyangium cellulosum</name>
    <dbReference type="NCBI Taxonomy" id="56"/>
    <lineage>
        <taxon>Bacteria</taxon>
        <taxon>Pseudomonadati</taxon>
        <taxon>Myxococcota</taxon>
        <taxon>Polyangia</taxon>
        <taxon>Polyangiales</taxon>
        <taxon>Polyangiaceae</taxon>
        <taxon>Sorangium</taxon>
    </lineage>
</organism>
<evidence type="ECO:0000313" key="8">
    <source>
        <dbReference type="EMBL" id="KYF54860.1"/>
    </source>
</evidence>
<accession>A0A150PGR7</accession>
<feature type="domain" description="DUF1588" evidence="5">
    <location>
        <begin position="372"/>
        <end position="467"/>
    </location>
</feature>
<dbReference type="InterPro" id="IPR011478">
    <property type="entry name" value="DUF1585"/>
</dbReference>
<dbReference type="EMBL" id="JELX01002599">
    <property type="protein sequence ID" value="KYF54860.1"/>
    <property type="molecule type" value="Genomic_DNA"/>
</dbReference>
<dbReference type="Proteomes" id="UP000075604">
    <property type="component" value="Unassembled WGS sequence"/>
</dbReference>
<evidence type="ECO:0000259" key="5">
    <source>
        <dbReference type="Pfam" id="PF07627"/>
    </source>
</evidence>
<reference evidence="8 9" key="1">
    <citation type="submission" date="2014-02" db="EMBL/GenBank/DDBJ databases">
        <title>The small core and large imbalanced accessory genome model reveals a collaborative survival strategy of Sorangium cellulosum strains in nature.</title>
        <authorList>
            <person name="Han K."/>
            <person name="Peng R."/>
            <person name="Blom J."/>
            <person name="Li Y.-Z."/>
        </authorList>
    </citation>
    <scope>NUCLEOTIDE SEQUENCE [LARGE SCALE GENOMIC DNA]</scope>
    <source>
        <strain evidence="8 9">So0157-18</strain>
    </source>
</reference>
<proteinExistence type="predicted"/>
<evidence type="ECO:0000259" key="6">
    <source>
        <dbReference type="Pfam" id="PF07631"/>
    </source>
</evidence>
<dbReference type="InterPro" id="IPR013043">
    <property type="entry name" value="DUF1595"/>
</dbReference>
<feature type="region of interest" description="Disordered" evidence="1">
    <location>
        <begin position="33"/>
        <end position="57"/>
    </location>
</feature>
<evidence type="ECO:0000256" key="2">
    <source>
        <dbReference type="SAM" id="SignalP"/>
    </source>
</evidence>
<feature type="domain" description="DUF1587" evidence="4">
    <location>
        <begin position="72"/>
        <end position="130"/>
    </location>
</feature>
<dbReference type="PROSITE" id="PS51257">
    <property type="entry name" value="PROKAR_LIPOPROTEIN"/>
    <property type="match status" value="1"/>
</dbReference>
<dbReference type="Pfam" id="PF07624">
    <property type="entry name" value="PSD2"/>
    <property type="match status" value="1"/>
</dbReference>
<protein>
    <recommendedName>
        <fullName evidence="10">DUF1592 domain-containing protein</fullName>
    </recommendedName>
</protein>
<dbReference type="Pfam" id="PF07627">
    <property type="entry name" value="PSCyt3"/>
    <property type="match status" value="1"/>
</dbReference>
<gene>
    <name evidence="8" type="ORF">BE04_10500</name>
</gene>
<evidence type="ECO:0000259" key="4">
    <source>
        <dbReference type="Pfam" id="PF07626"/>
    </source>
</evidence>
<name>A0A150PGR7_SORCE</name>
<feature type="domain" description="DUF1592" evidence="6">
    <location>
        <begin position="221"/>
        <end position="353"/>
    </location>
</feature>
<keyword evidence="2" id="KW-0732">Signal</keyword>
<evidence type="ECO:0008006" key="10">
    <source>
        <dbReference type="Google" id="ProtNLM"/>
    </source>
</evidence>
<feature type="compositionally biased region" description="Gly residues" evidence="1">
    <location>
        <begin position="41"/>
        <end position="53"/>
    </location>
</feature>
<comment type="caution">
    <text evidence="8">The sequence shown here is derived from an EMBL/GenBank/DDBJ whole genome shotgun (WGS) entry which is preliminary data.</text>
</comment>
<feature type="signal peptide" evidence="2">
    <location>
        <begin position="1"/>
        <end position="22"/>
    </location>
</feature>
<feature type="chain" id="PRO_5007565892" description="DUF1592 domain-containing protein" evidence="2">
    <location>
        <begin position="23"/>
        <end position="569"/>
    </location>
</feature>
<dbReference type="InterPro" id="IPR013036">
    <property type="entry name" value="DUF1587"/>
</dbReference>
<evidence type="ECO:0000259" key="3">
    <source>
        <dbReference type="Pfam" id="PF07624"/>
    </source>
</evidence>
<dbReference type="Pfam" id="PF07637">
    <property type="entry name" value="PSD5"/>
    <property type="match status" value="1"/>
</dbReference>
<feature type="domain" description="DUF1585" evidence="3">
    <location>
        <begin position="492"/>
        <end position="561"/>
    </location>
</feature>
<evidence type="ECO:0000313" key="9">
    <source>
        <dbReference type="Proteomes" id="UP000075604"/>
    </source>
</evidence>
<sequence length="569" mass="61466">MRTLRQLSYIGTTIFLTSTAFLASCTGNIADNGGDDDNSTGGSGSTGTGGGIDNGPPDVCIPGLPATSQLPRLLNRQYDNTVRDLLGVTRVGAEGKRPSELLVGDFDGAMTPDAWRIYQDVAAAIAKDVMAGPNKSKFISCDPAASGCLTQTIQTFGRKAFRRPLTAEEVARFEKLGQTTPPGTPDEVAETTLFAFLVSPSFLMLPELTTTPASSGEGIQLSSYEVATRLSYLLWGSAPDDALNAAADNDELKTKEQILAQAQRMIAVREKTGPLVSAFHRNWAQMDNDLAHWWKGDHDTETYPLYDPAAKPSWEAELDAFFEEVAFSGGSFKDVLLSNVAFVNKDNAEIYGLDPAMYGTELTKVELDANERPGFLTRVGFLSSYSSYDSTSPILRGAFIATYLLGVNPGPPLPGATMLTVDGQFDTQRAYVEALTKPESCKGCHAVVNPPGFVMEGFDGIGKMQTMDPRGGVIDASVTTNTIDFGDGNVKEITSPFELMQEIAQIQKAKQLYAQAWVSYAFGRLPNGKDKCVVDNLETKLSESGYSVLDLMADLTQADSFRVRIRETQ</sequence>
<dbReference type="InterPro" id="IPR013042">
    <property type="entry name" value="DUF1592"/>
</dbReference>
<dbReference type="AlphaFoldDB" id="A0A150PGR7"/>
<evidence type="ECO:0000259" key="7">
    <source>
        <dbReference type="Pfam" id="PF07637"/>
    </source>
</evidence>
<dbReference type="Pfam" id="PF07631">
    <property type="entry name" value="PSD4"/>
    <property type="match status" value="1"/>
</dbReference>